<evidence type="ECO:0000313" key="3">
    <source>
        <dbReference type="Proteomes" id="UP001286313"/>
    </source>
</evidence>
<sequence length="93" mass="10044">MVIKRVRCDGDSEMRQISRGPPGRPRTWARLCGGLTLWGRGGGGGGGGGGMESARVEIVEGILITVVWKILRKSGPRPTTDQHKLKKVLPPTR</sequence>
<keyword evidence="3" id="KW-1185">Reference proteome</keyword>
<comment type="caution">
    <text evidence="2">The sequence shown here is derived from an EMBL/GenBank/DDBJ whole genome shotgun (WGS) entry which is preliminary data.</text>
</comment>
<reference evidence="2" key="1">
    <citation type="submission" date="2023-10" db="EMBL/GenBank/DDBJ databases">
        <title>Genome assemblies of two species of porcelain crab, Petrolisthes cinctipes and Petrolisthes manimaculis (Anomura: Porcellanidae).</title>
        <authorList>
            <person name="Angst P."/>
        </authorList>
    </citation>
    <scope>NUCLEOTIDE SEQUENCE</scope>
    <source>
        <strain evidence="2">PB745_01</strain>
        <tissue evidence="2">Gill</tissue>
    </source>
</reference>
<dbReference type="EMBL" id="JAWQEG010004011">
    <property type="protein sequence ID" value="KAK3863442.1"/>
    <property type="molecule type" value="Genomic_DNA"/>
</dbReference>
<protein>
    <submittedName>
        <fullName evidence="2">Uncharacterized protein</fullName>
    </submittedName>
</protein>
<dbReference type="AlphaFoldDB" id="A0AAE1EXQ0"/>
<accession>A0AAE1EXQ0</accession>
<gene>
    <name evidence="2" type="ORF">Pcinc_030787</name>
</gene>
<proteinExistence type="predicted"/>
<evidence type="ECO:0000313" key="2">
    <source>
        <dbReference type="EMBL" id="KAK3863442.1"/>
    </source>
</evidence>
<dbReference type="Proteomes" id="UP001286313">
    <property type="component" value="Unassembled WGS sequence"/>
</dbReference>
<organism evidence="2 3">
    <name type="scientific">Petrolisthes cinctipes</name>
    <name type="common">Flat porcelain crab</name>
    <dbReference type="NCBI Taxonomy" id="88211"/>
    <lineage>
        <taxon>Eukaryota</taxon>
        <taxon>Metazoa</taxon>
        <taxon>Ecdysozoa</taxon>
        <taxon>Arthropoda</taxon>
        <taxon>Crustacea</taxon>
        <taxon>Multicrustacea</taxon>
        <taxon>Malacostraca</taxon>
        <taxon>Eumalacostraca</taxon>
        <taxon>Eucarida</taxon>
        <taxon>Decapoda</taxon>
        <taxon>Pleocyemata</taxon>
        <taxon>Anomura</taxon>
        <taxon>Galatheoidea</taxon>
        <taxon>Porcellanidae</taxon>
        <taxon>Petrolisthes</taxon>
    </lineage>
</organism>
<evidence type="ECO:0000256" key="1">
    <source>
        <dbReference type="SAM" id="MobiDB-lite"/>
    </source>
</evidence>
<feature type="region of interest" description="Disordered" evidence="1">
    <location>
        <begin position="74"/>
        <end position="93"/>
    </location>
</feature>
<name>A0AAE1EXQ0_PETCI</name>